<feature type="transmembrane region" description="Helical" evidence="7">
    <location>
        <begin position="235"/>
        <end position="257"/>
    </location>
</feature>
<keyword evidence="3 7" id="KW-0812">Transmembrane</keyword>
<evidence type="ECO:0000313" key="8">
    <source>
        <dbReference type="EMBL" id="QWC09667.1"/>
    </source>
</evidence>
<feature type="transmembrane region" description="Helical" evidence="7">
    <location>
        <begin position="20"/>
        <end position="53"/>
    </location>
</feature>
<proteinExistence type="inferred from homology"/>
<feature type="region of interest" description="Disordered" evidence="6">
    <location>
        <begin position="367"/>
        <end position="393"/>
    </location>
</feature>
<organism evidence="8 9">
    <name type="scientific">Arthrobacter jiangjiafuii</name>
    <dbReference type="NCBI Taxonomy" id="2817475"/>
    <lineage>
        <taxon>Bacteria</taxon>
        <taxon>Bacillati</taxon>
        <taxon>Actinomycetota</taxon>
        <taxon>Actinomycetes</taxon>
        <taxon>Micrococcales</taxon>
        <taxon>Micrococcaceae</taxon>
        <taxon>Arthrobacter</taxon>
    </lineage>
</organism>
<name>A0A975M4C2_9MICC</name>
<evidence type="ECO:0000256" key="1">
    <source>
        <dbReference type="ARBA" id="ARBA00004141"/>
    </source>
</evidence>
<dbReference type="RefSeq" id="WP_210227740.1">
    <property type="nucleotide sequence ID" value="NZ_CP076022.1"/>
</dbReference>
<evidence type="ECO:0000256" key="6">
    <source>
        <dbReference type="SAM" id="MobiDB-lite"/>
    </source>
</evidence>
<sequence length="393" mass="41430">MASEPAGHPLPGPRPPIPRSAVILLTLAGATVATFGLAAVSGIFTPAFLAFVLTLCVHPLRQRLQRRGMPRGFATGITIAAVFALLAGFAGVFVAALAQFSALLPQFGPQLSQAGSSVSGWLSAAGFGPEQVQSVQDSFNPGRLVGFVGGLLGNITNLVGALVIILTLLILMAVDGSRTPALLTHLKAHRPDLVSALDGFATGVRRYMVATTILGIAQGLFNWLVLLILQVPGALLWGLLSFICSFIPNIGYFIAIIPPLFFGYLTGGWPTVIAVVIVFGGINAVIQSIIQPKFVGNAVNLSETLTFVSVLFWAVVLGPVGAILAVPLTLLARTILLDSDPSLSWWRPMTGDRKDLEPFLQQEDAAIRAHRSRQGRRARRGAARPRPGGASTA</sequence>
<feature type="transmembrane region" description="Helical" evidence="7">
    <location>
        <begin position="73"/>
        <end position="98"/>
    </location>
</feature>
<feature type="transmembrane region" description="Helical" evidence="7">
    <location>
        <begin position="269"/>
        <end position="290"/>
    </location>
</feature>
<evidence type="ECO:0000256" key="4">
    <source>
        <dbReference type="ARBA" id="ARBA00022989"/>
    </source>
</evidence>
<dbReference type="EMBL" id="CP076022">
    <property type="protein sequence ID" value="QWC09667.1"/>
    <property type="molecule type" value="Genomic_DNA"/>
</dbReference>
<dbReference type="Proteomes" id="UP000676885">
    <property type="component" value="Chromosome"/>
</dbReference>
<dbReference type="AlphaFoldDB" id="A0A975M4C2"/>
<dbReference type="GO" id="GO:0016020">
    <property type="term" value="C:membrane"/>
    <property type="evidence" value="ECO:0007669"/>
    <property type="project" value="UniProtKB-SubCell"/>
</dbReference>
<accession>A0A975M4C2</accession>
<evidence type="ECO:0000313" key="9">
    <source>
        <dbReference type="Proteomes" id="UP000676885"/>
    </source>
</evidence>
<protein>
    <submittedName>
        <fullName evidence="8">AI-2E family transporter</fullName>
    </submittedName>
</protein>
<feature type="transmembrane region" description="Helical" evidence="7">
    <location>
        <begin position="310"/>
        <end position="332"/>
    </location>
</feature>
<dbReference type="PANTHER" id="PTHR21716">
    <property type="entry name" value="TRANSMEMBRANE PROTEIN"/>
    <property type="match status" value="1"/>
</dbReference>
<gene>
    <name evidence="8" type="ORF">KKR91_14515</name>
</gene>
<dbReference type="PANTHER" id="PTHR21716:SF64">
    <property type="entry name" value="AI-2 TRANSPORT PROTEIN TQSA"/>
    <property type="match status" value="1"/>
</dbReference>
<comment type="subcellular location">
    <subcellularLocation>
        <location evidence="1">Membrane</location>
        <topology evidence="1">Multi-pass membrane protein</topology>
    </subcellularLocation>
</comment>
<evidence type="ECO:0000256" key="7">
    <source>
        <dbReference type="SAM" id="Phobius"/>
    </source>
</evidence>
<dbReference type="InterPro" id="IPR002549">
    <property type="entry name" value="AI-2E-like"/>
</dbReference>
<dbReference type="KEGG" id="ajg:KKR91_14515"/>
<dbReference type="GO" id="GO:0055085">
    <property type="term" value="P:transmembrane transport"/>
    <property type="evidence" value="ECO:0007669"/>
    <property type="project" value="TreeGrafter"/>
</dbReference>
<feature type="transmembrane region" description="Helical" evidence="7">
    <location>
        <begin position="207"/>
        <end position="229"/>
    </location>
</feature>
<evidence type="ECO:0000256" key="3">
    <source>
        <dbReference type="ARBA" id="ARBA00022692"/>
    </source>
</evidence>
<feature type="transmembrane region" description="Helical" evidence="7">
    <location>
        <begin position="151"/>
        <end position="174"/>
    </location>
</feature>
<keyword evidence="5 7" id="KW-0472">Membrane</keyword>
<evidence type="ECO:0000256" key="5">
    <source>
        <dbReference type="ARBA" id="ARBA00023136"/>
    </source>
</evidence>
<keyword evidence="9" id="KW-1185">Reference proteome</keyword>
<feature type="compositionally biased region" description="Low complexity" evidence="6">
    <location>
        <begin position="384"/>
        <end position="393"/>
    </location>
</feature>
<keyword evidence="4 7" id="KW-1133">Transmembrane helix</keyword>
<evidence type="ECO:0000256" key="2">
    <source>
        <dbReference type="ARBA" id="ARBA00009773"/>
    </source>
</evidence>
<reference evidence="8 9" key="1">
    <citation type="submission" date="2021-05" db="EMBL/GenBank/DDBJ databases">
        <title>Novel species in genus Arthrobacter.</title>
        <authorList>
            <person name="Zhang G."/>
        </authorList>
    </citation>
    <scope>NUCLEOTIDE SEQUENCE [LARGE SCALE GENOMIC DNA]</scope>
    <source>
        <strain evidence="9">zg-ZUI227</strain>
    </source>
</reference>
<dbReference type="Pfam" id="PF01594">
    <property type="entry name" value="AI-2E_transport"/>
    <property type="match status" value="1"/>
</dbReference>
<comment type="similarity">
    <text evidence="2">Belongs to the autoinducer-2 exporter (AI-2E) (TC 2.A.86) family.</text>
</comment>
<feature type="compositionally biased region" description="Basic residues" evidence="6">
    <location>
        <begin position="368"/>
        <end position="383"/>
    </location>
</feature>